<name>A0A1R2BEM9_9CILI</name>
<evidence type="ECO:0008006" key="13">
    <source>
        <dbReference type="Google" id="ProtNLM"/>
    </source>
</evidence>
<sequence length="474" mass="55140">MKSPSYFGIMKLFRFIRMAKLLRLLKSRKIFYKIEDCILNEFVSVIYAIMKLGIFLSIVAHWIACVFYYTSTVQSTSTEYTWVKIFLSSRAEDVEIYELYITSLYWAFTTMISVGYGDITPQNPYEMTVTVGCMTLSCAYFAYIIGNMSTLISKHLATEQRKSEIRVGTSRFMKKKSVPKETQNKVMAFIDNLMEDLSIYKLQDHEVLGLLSQPLRNEIFFLLYRDILKKCKIFTQYFCDDIIIGLTKALNMENYLPNDVVFYEKSQNRIMYFICSGVVNLMHESTGLIYKQLEKDEMFGEIGFFVGHPRTATAKCIGFTLLQTLDLNEAMSYLNKGDNFMNILESLEEFCCKHNYSSLMICCFLCGCLGHVAKNCTVEKIQSGLETVVANYKNRKTRISRYSNVFKEKKKCKPHKLYKRNIAPEKIFDKSNVLQEKVKKFISEQFLPINVTTQNTKYSNIEKILEESDEESYN</sequence>
<evidence type="ECO:0000256" key="7">
    <source>
        <dbReference type="PROSITE-ProRule" id="PRU00047"/>
    </source>
</evidence>
<dbReference type="GO" id="GO:0005249">
    <property type="term" value="F:voltage-gated potassium channel activity"/>
    <property type="evidence" value="ECO:0007669"/>
    <property type="project" value="TreeGrafter"/>
</dbReference>
<dbReference type="SUPFAM" id="SSF51206">
    <property type="entry name" value="cAMP-binding domain-like"/>
    <property type="match status" value="1"/>
</dbReference>
<dbReference type="InterPro" id="IPR001878">
    <property type="entry name" value="Znf_CCHC"/>
</dbReference>
<keyword evidence="6 8" id="KW-0472">Membrane</keyword>
<dbReference type="CDD" id="cd00038">
    <property type="entry name" value="CAP_ED"/>
    <property type="match status" value="1"/>
</dbReference>
<dbReference type="SUPFAM" id="SSF81324">
    <property type="entry name" value="Voltage-gated potassium channels"/>
    <property type="match status" value="1"/>
</dbReference>
<comment type="caution">
    <text evidence="11">The sequence shown here is derived from an EMBL/GenBank/DDBJ whole genome shotgun (WGS) entry which is preliminary data.</text>
</comment>
<dbReference type="InterPro" id="IPR000595">
    <property type="entry name" value="cNMP-bd_dom"/>
</dbReference>
<feature type="transmembrane region" description="Helical" evidence="8">
    <location>
        <begin position="45"/>
        <end position="69"/>
    </location>
</feature>
<evidence type="ECO:0000256" key="3">
    <source>
        <dbReference type="ARBA" id="ARBA00022692"/>
    </source>
</evidence>
<reference evidence="11 12" key="1">
    <citation type="submission" date="2016-11" db="EMBL/GenBank/DDBJ databases">
        <title>The macronuclear genome of Stentor coeruleus: a giant cell with tiny introns.</title>
        <authorList>
            <person name="Slabodnick M."/>
            <person name="Ruby J.G."/>
            <person name="Reiff S.B."/>
            <person name="Swart E.C."/>
            <person name="Gosai S."/>
            <person name="Prabakaran S."/>
            <person name="Witkowska E."/>
            <person name="Larue G.E."/>
            <person name="Fisher S."/>
            <person name="Freeman R.M."/>
            <person name="Gunawardena J."/>
            <person name="Chu W."/>
            <person name="Stover N.A."/>
            <person name="Gregory B.D."/>
            <person name="Nowacki M."/>
            <person name="Derisi J."/>
            <person name="Roy S.W."/>
            <person name="Marshall W.F."/>
            <person name="Sood P."/>
        </authorList>
    </citation>
    <scope>NUCLEOTIDE SEQUENCE [LARGE SCALE GENOMIC DNA]</scope>
    <source>
        <strain evidence="11">WM001</strain>
    </source>
</reference>
<dbReference type="Gene3D" id="1.10.287.70">
    <property type="match status" value="1"/>
</dbReference>
<keyword evidence="7" id="KW-0479">Metal-binding</keyword>
<dbReference type="GO" id="GO:0098855">
    <property type="term" value="C:HCN channel complex"/>
    <property type="evidence" value="ECO:0007669"/>
    <property type="project" value="TreeGrafter"/>
</dbReference>
<dbReference type="OrthoDB" id="432483at2759"/>
<evidence type="ECO:0000256" key="5">
    <source>
        <dbReference type="ARBA" id="ARBA00023065"/>
    </source>
</evidence>
<evidence type="ECO:0000313" key="12">
    <source>
        <dbReference type="Proteomes" id="UP000187209"/>
    </source>
</evidence>
<comment type="subcellular location">
    <subcellularLocation>
        <location evidence="1">Membrane</location>
        <topology evidence="1">Multi-pass membrane protein</topology>
    </subcellularLocation>
</comment>
<keyword evidence="3 8" id="KW-0812">Transmembrane</keyword>
<evidence type="ECO:0000256" key="2">
    <source>
        <dbReference type="ARBA" id="ARBA00022448"/>
    </source>
</evidence>
<dbReference type="Proteomes" id="UP000187209">
    <property type="component" value="Unassembled WGS sequence"/>
</dbReference>
<proteinExistence type="predicted"/>
<dbReference type="GO" id="GO:0035725">
    <property type="term" value="P:sodium ion transmembrane transport"/>
    <property type="evidence" value="ECO:0007669"/>
    <property type="project" value="TreeGrafter"/>
</dbReference>
<dbReference type="GO" id="GO:0003676">
    <property type="term" value="F:nucleic acid binding"/>
    <property type="evidence" value="ECO:0007669"/>
    <property type="project" value="InterPro"/>
</dbReference>
<evidence type="ECO:0000256" key="4">
    <source>
        <dbReference type="ARBA" id="ARBA00022989"/>
    </source>
</evidence>
<evidence type="ECO:0000256" key="8">
    <source>
        <dbReference type="SAM" id="Phobius"/>
    </source>
</evidence>
<dbReference type="PANTHER" id="PTHR45689">
    <property type="entry name" value="I[[H]] CHANNEL, ISOFORM E"/>
    <property type="match status" value="1"/>
</dbReference>
<evidence type="ECO:0000313" key="11">
    <source>
        <dbReference type="EMBL" id="OMJ75229.1"/>
    </source>
</evidence>
<dbReference type="PANTHER" id="PTHR45689:SF5">
    <property type="entry name" value="I[[H]] CHANNEL, ISOFORM E"/>
    <property type="match status" value="1"/>
</dbReference>
<dbReference type="InterPro" id="IPR005821">
    <property type="entry name" value="Ion_trans_dom"/>
</dbReference>
<accession>A0A1R2BEM9</accession>
<keyword evidence="5" id="KW-0406">Ion transport</keyword>
<dbReference type="Pfam" id="PF00027">
    <property type="entry name" value="cNMP_binding"/>
    <property type="match status" value="1"/>
</dbReference>
<dbReference type="Gene3D" id="2.60.120.10">
    <property type="entry name" value="Jelly Rolls"/>
    <property type="match status" value="1"/>
</dbReference>
<dbReference type="PROSITE" id="PS50158">
    <property type="entry name" value="ZF_CCHC"/>
    <property type="match status" value="1"/>
</dbReference>
<dbReference type="InterPro" id="IPR051413">
    <property type="entry name" value="K/Na_HCN_channel"/>
</dbReference>
<dbReference type="PROSITE" id="PS50042">
    <property type="entry name" value="CNMP_BINDING_3"/>
    <property type="match status" value="1"/>
</dbReference>
<gene>
    <name evidence="11" type="ORF">SteCoe_25668</name>
</gene>
<organism evidence="11 12">
    <name type="scientific">Stentor coeruleus</name>
    <dbReference type="NCBI Taxonomy" id="5963"/>
    <lineage>
        <taxon>Eukaryota</taxon>
        <taxon>Sar</taxon>
        <taxon>Alveolata</taxon>
        <taxon>Ciliophora</taxon>
        <taxon>Postciliodesmatophora</taxon>
        <taxon>Heterotrichea</taxon>
        <taxon>Heterotrichida</taxon>
        <taxon>Stentoridae</taxon>
        <taxon>Stentor</taxon>
    </lineage>
</organism>
<keyword evidence="7" id="KW-0862">Zinc</keyword>
<keyword evidence="4 8" id="KW-1133">Transmembrane helix</keyword>
<evidence type="ECO:0000256" key="1">
    <source>
        <dbReference type="ARBA" id="ARBA00004141"/>
    </source>
</evidence>
<dbReference type="InterPro" id="IPR018490">
    <property type="entry name" value="cNMP-bd_dom_sf"/>
</dbReference>
<dbReference type="Pfam" id="PF00520">
    <property type="entry name" value="Ion_trans"/>
    <property type="match status" value="1"/>
</dbReference>
<evidence type="ECO:0000259" key="10">
    <source>
        <dbReference type="PROSITE" id="PS50158"/>
    </source>
</evidence>
<evidence type="ECO:0000256" key="6">
    <source>
        <dbReference type="ARBA" id="ARBA00023136"/>
    </source>
</evidence>
<feature type="transmembrane region" description="Helical" evidence="8">
    <location>
        <begin position="96"/>
        <end position="116"/>
    </location>
</feature>
<dbReference type="InterPro" id="IPR014710">
    <property type="entry name" value="RmlC-like_jellyroll"/>
</dbReference>
<keyword evidence="12" id="KW-1185">Reference proteome</keyword>
<feature type="domain" description="CCHC-type" evidence="10">
    <location>
        <begin position="363"/>
        <end position="376"/>
    </location>
</feature>
<keyword evidence="2" id="KW-0813">Transport</keyword>
<feature type="domain" description="Cyclic nucleotide-binding" evidence="9">
    <location>
        <begin position="234"/>
        <end position="326"/>
    </location>
</feature>
<evidence type="ECO:0000259" key="9">
    <source>
        <dbReference type="PROSITE" id="PS50042"/>
    </source>
</evidence>
<protein>
    <recommendedName>
        <fullName evidence="13">Cyclic nucleotide-binding domain-containing protein</fullName>
    </recommendedName>
</protein>
<feature type="transmembrane region" description="Helical" evidence="8">
    <location>
        <begin position="128"/>
        <end position="146"/>
    </location>
</feature>
<dbReference type="AlphaFoldDB" id="A0A1R2BEM9"/>
<dbReference type="Gene3D" id="1.10.287.630">
    <property type="entry name" value="Helix hairpin bin"/>
    <property type="match status" value="1"/>
</dbReference>
<dbReference type="GO" id="GO:0008270">
    <property type="term" value="F:zinc ion binding"/>
    <property type="evidence" value="ECO:0007669"/>
    <property type="project" value="UniProtKB-KW"/>
</dbReference>
<keyword evidence="7" id="KW-0863">Zinc-finger</keyword>
<dbReference type="EMBL" id="MPUH01000702">
    <property type="protein sequence ID" value="OMJ75229.1"/>
    <property type="molecule type" value="Genomic_DNA"/>
</dbReference>
<dbReference type="GO" id="GO:0003254">
    <property type="term" value="P:regulation of membrane depolarization"/>
    <property type="evidence" value="ECO:0007669"/>
    <property type="project" value="TreeGrafter"/>
</dbReference>